<reference evidence="1 2" key="1">
    <citation type="submission" date="2019-02" db="EMBL/GenBank/DDBJ databases">
        <title>Genomic Encyclopedia of Archaeal and Bacterial Type Strains, Phase II (KMG-II): from individual species to whole genera.</title>
        <authorList>
            <person name="Goeker M."/>
        </authorList>
    </citation>
    <scope>NUCLEOTIDE SEQUENCE [LARGE SCALE GENOMIC DNA]</scope>
    <source>
        <strain evidence="1 2">DSM 18101</strain>
    </source>
</reference>
<accession>A0A4Q7YHE7</accession>
<dbReference type="OrthoDB" id="100386at2"/>
<dbReference type="NCBIfam" id="NF047389">
    <property type="entry name" value="ATPase_Sll1717"/>
    <property type="match status" value="1"/>
</dbReference>
<sequence>MLFMSEDVSCFVAYPAHPPDRAESIEEAILRIRAGKTVQIIGWKDLAITGQLMISTICDAIKRHDLFIADVTALNPNVLFELGYAIAHRKPVWLLLNPSIEKAKTEFDRFGLLSTTAYHAYSNSNDIVNKFYSDRPFQSLDKILIDQLLEASGEPNKRDALLYLKPAEYTDAVIKISRRVDGGPIESVIDEESQPLSWYVREVTSSYAVVTHFISNDHAGWQLQNAKHALVAGLAYGLGKPLLMLAHEPYTSPLDYKDLLRKHRTARAAEGIYDAWLAPYLPSYEERLEARQNYQKKQRARGDLRDISIGDPLAEHESESIADYFISTAAYTEALHSNHSIIIGRKGTGKTATLYKLTSDLSADPRNHFCTVRPVDYELDGILTMLRQEITRSEKGYLVESFWKFLLYTELARSLDEAIRSKPTYLGRSAAEESLLEFVLQHSETIKPEFSMRLETVVERLRDIGAFAGGQARKARISEMLHQELLSELRDRLGDVLSGKSQVVILVDNLDKAWTKDTDIALLSELLYGLLGVSSRVADDFRRSASGLKPIKLHFTLFLRSDIYASMLQFARERDKLPVRMLTWNDPEMLRSVIEERFAKSGAIAGENERIWQRYFCTSVGGIAVQDFLIATIFPRPRDLIYLVKAALHAAVNRRHTVIEESDLITASNEYSRFAFNSFLA</sequence>
<evidence type="ECO:0000313" key="1">
    <source>
        <dbReference type="EMBL" id="RZU35789.1"/>
    </source>
</evidence>
<protein>
    <recommendedName>
        <fullName evidence="3">AAA ATPase-like protein</fullName>
    </recommendedName>
</protein>
<proteinExistence type="predicted"/>
<evidence type="ECO:0008006" key="3">
    <source>
        <dbReference type="Google" id="ProtNLM"/>
    </source>
</evidence>
<dbReference type="Gene3D" id="3.40.50.450">
    <property type="match status" value="1"/>
</dbReference>
<dbReference type="EMBL" id="SHKW01000002">
    <property type="protein sequence ID" value="RZU35789.1"/>
    <property type="molecule type" value="Genomic_DNA"/>
</dbReference>
<comment type="caution">
    <text evidence="1">The sequence shown here is derived from an EMBL/GenBank/DDBJ whole genome shotgun (WGS) entry which is preliminary data.</text>
</comment>
<dbReference type="RefSeq" id="WP_130424297.1">
    <property type="nucleotide sequence ID" value="NZ_SHKW01000002.1"/>
</dbReference>
<dbReference type="Gene3D" id="3.40.50.300">
    <property type="entry name" value="P-loop containing nucleotide triphosphate hydrolases"/>
    <property type="match status" value="1"/>
</dbReference>
<dbReference type="Proteomes" id="UP000292958">
    <property type="component" value="Unassembled WGS sequence"/>
</dbReference>
<dbReference type="InterPro" id="IPR059206">
    <property type="entry name" value="Sll1717-like"/>
</dbReference>
<dbReference type="AlphaFoldDB" id="A0A4Q7YHE7"/>
<organism evidence="1 2">
    <name type="scientific">Edaphobacter modestus</name>
    <dbReference type="NCBI Taxonomy" id="388466"/>
    <lineage>
        <taxon>Bacteria</taxon>
        <taxon>Pseudomonadati</taxon>
        <taxon>Acidobacteriota</taxon>
        <taxon>Terriglobia</taxon>
        <taxon>Terriglobales</taxon>
        <taxon>Acidobacteriaceae</taxon>
        <taxon>Edaphobacter</taxon>
    </lineage>
</organism>
<dbReference type="SUPFAM" id="SSF52540">
    <property type="entry name" value="P-loop containing nucleoside triphosphate hydrolases"/>
    <property type="match status" value="1"/>
</dbReference>
<dbReference type="InterPro" id="IPR027417">
    <property type="entry name" value="P-loop_NTPase"/>
</dbReference>
<name>A0A4Q7YHE7_9BACT</name>
<keyword evidence="2" id="KW-1185">Reference proteome</keyword>
<dbReference type="SUPFAM" id="SSF52309">
    <property type="entry name" value="N-(deoxy)ribosyltransferase-like"/>
    <property type="match status" value="1"/>
</dbReference>
<evidence type="ECO:0000313" key="2">
    <source>
        <dbReference type="Proteomes" id="UP000292958"/>
    </source>
</evidence>
<gene>
    <name evidence="1" type="ORF">BDD14_5896</name>
</gene>